<sequence>MLKNKRVAGTVMLHLEDGSKKFLMRIVDEKLELASTAFSEERTGLANILQLLKETVHLDISCIELVELTNGYADNMSIPLFVFETQEKDQSNSLPEEYAWKEAKDFRQIIQDYDIDGMPFF</sequence>
<evidence type="ECO:0000313" key="2">
    <source>
        <dbReference type="Proteomes" id="UP000664701"/>
    </source>
</evidence>
<evidence type="ECO:0000313" key="1">
    <source>
        <dbReference type="EMBL" id="WYJ76436.1"/>
    </source>
</evidence>
<keyword evidence="2" id="KW-1185">Reference proteome</keyword>
<proteinExistence type="predicted"/>
<dbReference type="Proteomes" id="UP000664701">
    <property type="component" value="Chromosome"/>
</dbReference>
<organism evidence="1 2">
    <name type="scientific">Candidatus Enterococcus lowellii</name>
    <dbReference type="NCBI Taxonomy" id="2230877"/>
    <lineage>
        <taxon>Bacteria</taxon>
        <taxon>Bacillati</taxon>
        <taxon>Bacillota</taxon>
        <taxon>Bacilli</taxon>
        <taxon>Lactobacillales</taxon>
        <taxon>Enterococcaceae</taxon>
        <taxon>Enterococcus</taxon>
    </lineage>
</organism>
<accession>A0ABZ2SMS2</accession>
<gene>
    <name evidence="1" type="ORF">DOK78_001062</name>
</gene>
<reference evidence="1 2" key="1">
    <citation type="submission" date="2024-03" db="EMBL/GenBank/DDBJ databases">
        <title>The Genome Sequence of Enterococcus sp. DIV2402.</title>
        <authorList>
            <consortium name="The Broad Institute Genomics Platform"/>
            <consortium name="The Broad Institute Microbial Omics Core"/>
            <consortium name="The Broad Institute Genomic Center for Infectious Diseases"/>
            <person name="Earl A."/>
            <person name="Manson A."/>
            <person name="Gilmore M."/>
            <person name="Schwartman J."/>
            <person name="Shea T."/>
            <person name="Abouelleil A."/>
            <person name="Cao P."/>
            <person name="Chapman S."/>
            <person name="Cusick C."/>
            <person name="Young S."/>
            <person name="Neafsey D."/>
            <person name="Nusbaum C."/>
            <person name="Birren B."/>
        </authorList>
    </citation>
    <scope>NUCLEOTIDE SEQUENCE [LARGE SCALE GENOMIC DNA]</scope>
    <source>
        <strain evidence="1 2">DIV2402</strain>
    </source>
</reference>
<evidence type="ECO:0008006" key="3">
    <source>
        <dbReference type="Google" id="ProtNLM"/>
    </source>
</evidence>
<name>A0ABZ2SMS2_9ENTE</name>
<protein>
    <recommendedName>
        <fullName evidence="3">Group-specific protein</fullName>
    </recommendedName>
</protein>
<dbReference type="EMBL" id="CP147251">
    <property type="protein sequence ID" value="WYJ76436.1"/>
    <property type="molecule type" value="Genomic_DNA"/>
</dbReference>